<evidence type="ECO:0000256" key="2">
    <source>
        <dbReference type="ARBA" id="ARBA00022759"/>
    </source>
</evidence>
<proteinExistence type="predicted"/>
<dbReference type="GO" id="GO:0003677">
    <property type="term" value="F:DNA binding"/>
    <property type="evidence" value="ECO:0007669"/>
    <property type="project" value="InterPro"/>
</dbReference>
<keyword evidence="6" id="KW-1185">Reference proteome</keyword>
<keyword evidence="3" id="KW-0378">Hydrolase</keyword>
<dbReference type="Pfam" id="PF07460">
    <property type="entry name" value="NUMOD3"/>
    <property type="match status" value="1"/>
</dbReference>
<comment type="caution">
    <text evidence="5">The sequence shown here is derived from an EMBL/GenBank/DDBJ whole genome shotgun (WGS) entry which is preliminary data.</text>
</comment>
<evidence type="ECO:0000313" key="5">
    <source>
        <dbReference type="EMBL" id="RUP46618.1"/>
    </source>
</evidence>
<dbReference type="EMBL" id="RBNI01005536">
    <property type="protein sequence ID" value="RUP46618.1"/>
    <property type="molecule type" value="Genomic_DNA"/>
</dbReference>
<dbReference type="SUPFAM" id="SSF64496">
    <property type="entry name" value="DNA-binding domain of intron-encoded endonucleases"/>
    <property type="match status" value="1"/>
</dbReference>
<evidence type="ECO:0000313" key="6">
    <source>
        <dbReference type="Proteomes" id="UP000268093"/>
    </source>
</evidence>
<accession>A0A433D6X4</accession>
<dbReference type="InterPro" id="IPR003647">
    <property type="entry name" value="Intron_nuc_1_rpt"/>
</dbReference>
<dbReference type="GO" id="GO:0004519">
    <property type="term" value="F:endonuclease activity"/>
    <property type="evidence" value="ECO:0007669"/>
    <property type="project" value="UniProtKB-KW"/>
</dbReference>
<gene>
    <name evidence="5" type="ORF">BC936DRAFT_146715</name>
</gene>
<name>A0A433D6X4_9FUNG</name>
<feature type="domain" description="Nuclease associated modular" evidence="4">
    <location>
        <begin position="23"/>
        <end position="39"/>
    </location>
</feature>
<evidence type="ECO:0000259" key="4">
    <source>
        <dbReference type="SMART" id="SM00496"/>
    </source>
</evidence>
<dbReference type="GO" id="GO:0016787">
    <property type="term" value="F:hydrolase activity"/>
    <property type="evidence" value="ECO:0007669"/>
    <property type="project" value="UniProtKB-KW"/>
</dbReference>
<feature type="domain" description="Nuclease associated modular" evidence="4">
    <location>
        <begin position="47"/>
        <end position="63"/>
    </location>
</feature>
<evidence type="ECO:0000256" key="1">
    <source>
        <dbReference type="ARBA" id="ARBA00022722"/>
    </source>
</evidence>
<keyword evidence="2" id="KW-0255">Endonuclease</keyword>
<dbReference type="SMART" id="SM00496">
    <property type="entry name" value="IENR2"/>
    <property type="match status" value="2"/>
</dbReference>
<dbReference type="SMART" id="SM00497">
    <property type="entry name" value="IENR1"/>
    <property type="match status" value="1"/>
</dbReference>
<reference evidence="5 6" key="1">
    <citation type="journal article" date="2018" name="New Phytol.">
        <title>Phylogenomics of Endogonaceae and evolution of mycorrhizas within Mucoromycota.</title>
        <authorList>
            <person name="Chang Y."/>
            <person name="Desiro A."/>
            <person name="Na H."/>
            <person name="Sandor L."/>
            <person name="Lipzen A."/>
            <person name="Clum A."/>
            <person name="Barry K."/>
            <person name="Grigoriev I.V."/>
            <person name="Martin F.M."/>
            <person name="Stajich J.E."/>
            <person name="Smith M.E."/>
            <person name="Bonito G."/>
            <person name="Spatafora J.W."/>
        </authorList>
    </citation>
    <scope>NUCLEOTIDE SEQUENCE [LARGE SCALE GENOMIC DNA]</scope>
    <source>
        <strain evidence="5 6">GMNB39</strain>
    </source>
</reference>
<dbReference type="InterPro" id="IPR010896">
    <property type="entry name" value="NUMOD1"/>
</dbReference>
<dbReference type="AlphaFoldDB" id="A0A433D6X4"/>
<keyword evidence="1" id="KW-0540">Nuclease</keyword>
<dbReference type="InterPro" id="IPR003611">
    <property type="entry name" value="NUMOD3"/>
</dbReference>
<evidence type="ECO:0000256" key="3">
    <source>
        <dbReference type="ARBA" id="ARBA00022801"/>
    </source>
</evidence>
<dbReference type="Proteomes" id="UP000268093">
    <property type="component" value="Unassembled WGS sequence"/>
</dbReference>
<sequence>MPTYEMLWCYTGLALCIHSGSSLGYRHTVKAKAAIGAAKTGSKHPNYGKKASEETKALLRAANEGENNPSFGKPSANRVSVSLWDLEGNLVGSFNSQVEVAKALGVNRSTVIRAIQRGYVIKGAYRISLSS</sequence>
<organism evidence="5 6">
    <name type="scientific">Jimgerdemannia flammicorona</name>
    <dbReference type="NCBI Taxonomy" id="994334"/>
    <lineage>
        <taxon>Eukaryota</taxon>
        <taxon>Fungi</taxon>
        <taxon>Fungi incertae sedis</taxon>
        <taxon>Mucoromycota</taxon>
        <taxon>Mucoromycotina</taxon>
        <taxon>Endogonomycetes</taxon>
        <taxon>Endogonales</taxon>
        <taxon>Endogonaceae</taxon>
        <taxon>Jimgerdemannia</taxon>
    </lineage>
</organism>
<protein>
    <recommendedName>
        <fullName evidence="4">Nuclease associated modular domain-containing protein</fullName>
    </recommendedName>
</protein>
<dbReference type="Pfam" id="PF07453">
    <property type="entry name" value="NUMOD1"/>
    <property type="match status" value="1"/>
</dbReference>